<feature type="domain" description="4Fe-4S ferredoxin-type" evidence="7">
    <location>
        <begin position="55"/>
        <end position="85"/>
    </location>
</feature>
<evidence type="ECO:0000256" key="3">
    <source>
        <dbReference type="ARBA" id="ARBA00022737"/>
    </source>
</evidence>
<proteinExistence type="predicted"/>
<dbReference type="GO" id="GO:0046872">
    <property type="term" value="F:metal ion binding"/>
    <property type="evidence" value="ECO:0007669"/>
    <property type="project" value="UniProtKB-UniRule"/>
</dbReference>
<dbReference type="SUPFAM" id="SSF46548">
    <property type="entry name" value="alpha-helical ferredoxin"/>
    <property type="match status" value="1"/>
</dbReference>
<keyword evidence="6" id="KW-0813">Transport</keyword>
<dbReference type="InterPro" id="IPR009051">
    <property type="entry name" value="Helical_ferredxn"/>
</dbReference>
<dbReference type="InterPro" id="IPR012257">
    <property type="entry name" value="Glc_ox_4Fe-4S"/>
</dbReference>
<evidence type="ECO:0000313" key="9">
    <source>
        <dbReference type="Proteomes" id="UP000007488"/>
    </source>
</evidence>
<dbReference type="PIRSF" id="PIRSF000139">
    <property type="entry name" value="Glc_ox_4Fe-4S"/>
    <property type="match status" value="1"/>
</dbReference>
<dbReference type="PANTHER" id="PTHR32479:SF20">
    <property type="entry name" value="GLYCOLATE OXIDASE IRON-SULFUR SUBUNIT"/>
    <property type="match status" value="1"/>
</dbReference>
<dbReference type="EC" id="1.1.99.14" evidence="6"/>
<keyword evidence="9" id="KW-1185">Reference proteome</keyword>
<evidence type="ECO:0000256" key="4">
    <source>
        <dbReference type="ARBA" id="ARBA00023004"/>
    </source>
</evidence>
<dbReference type="Pfam" id="PF13183">
    <property type="entry name" value="Fer4_8"/>
    <property type="match status" value="1"/>
</dbReference>
<dbReference type="STRING" id="645991.Sgly_2519"/>
<comment type="cofactor">
    <cofactor evidence="6">
        <name>[4Fe-4S] cluster</name>
        <dbReference type="ChEBI" id="CHEBI:49883"/>
    </cofactor>
    <text evidence="6">Binds 2 [4Fe-4S] clusters.</text>
</comment>
<dbReference type="EMBL" id="CP002547">
    <property type="protein sequence ID" value="ADY56803.1"/>
    <property type="molecule type" value="Genomic_DNA"/>
</dbReference>
<dbReference type="RefSeq" id="WP_013625668.1">
    <property type="nucleotide sequence ID" value="NC_015172.1"/>
</dbReference>
<dbReference type="AlphaFoldDB" id="F0SW19"/>
<organism evidence="8 9">
    <name type="scientific">Syntrophobotulus glycolicus (strain DSM 8271 / FlGlyR)</name>
    <dbReference type="NCBI Taxonomy" id="645991"/>
    <lineage>
        <taxon>Bacteria</taxon>
        <taxon>Bacillati</taxon>
        <taxon>Bacillota</taxon>
        <taxon>Clostridia</taxon>
        <taxon>Eubacteriales</taxon>
        <taxon>Desulfitobacteriaceae</taxon>
        <taxon>Syntrophobotulus</taxon>
    </lineage>
</organism>
<comment type="function">
    <text evidence="6">Component of a complex that catalyzes the oxidation of glycolate to glyoxylate.</text>
</comment>
<keyword evidence="6" id="KW-0249">Electron transport</keyword>
<dbReference type="InterPro" id="IPR017896">
    <property type="entry name" value="4Fe4S_Fe-S-bd"/>
</dbReference>
<evidence type="ECO:0000256" key="5">
    <source>
        <dbReference type="ARBA" id="ARBA00023014"/>
    </source>
</evidence>
<reference evidence="8 9" key="1">
    <citation type="journal article" date="2011" name="Stand. Genomic Sci.">
        <title>Complete genome sequence of Syntrophobotulus glycolicus type strain (FlGlyR).</title>
        <authorList>
            <person name="Han C."/>
            <person name="Mwirichia R."/>
            <person name="Chertkov O."/>
            <person name="Held B."/>
            <person name="Lapidus A."/>
            <person name="Nolan M."/>
            <person name="Lucas S."/>
            <person name="Hammon N."/>
            <person name="Deshpande S."/>
            <person name="Cheng J.F."/>
            <person name="Tapia R."/>
            <person name="Goodwin L."/>
            <person name="Pitluck S."/>
            <person name="Huntemann M."/>
            <person name="Liolios K."/>
            <person name="Ivanova N."/>
            <person name="Pagani I."/>
            <person name="Mavromatis K."/>
            <person name="Ovchinikova G."/>
            <person name="Pati A."/>
            <person name="Chen A."/>
            <person name="Palaniappan K."/>
            <person name="Land M."/>
            <person name="Hauser L."/>
            <person name="Brambilla E.M."/>
            <person name="Rohde M."/>
            <person name="Spring S."/>
            <person name="Sikorski J."/>
            <person name="Goker M."/>
            <person name="Woyke T."/>
            <person name="Bristow J."/>
            <person name="Eisen J.A."/>
            <person name="Markowitz V."/>
            <person name="Hugenholtz P."/>
            <person name="Kyrpides N.C."/>
            <person name="Klenk H.P."/>
            <person name="Detter J.C."/>
        </authorList>
    </citation>
    <scope>NUCLEOTIDE SEQUENCE [LARGE SCALE GENOMIC DNA]</scope>
    <source>
        <strain evidence="9">DSM 8271 / FlGlyR</strain>
    </source>
</reference>
<dbReference type="Pfam" id="PF02754">
    <property type="entry name" value="CCG"/>
    <property type="match status" value="2"/>
</dbReference>
<sequence>MGVLAEVYEKLNTCGKCGFCHGACKTYKNDGAEFLVARGRVQLIKALADGKVEADDDYEDAVNSCLLCGECAVACPSGVRGHELVLAARRDLKLRHGVKPFLKSVALKSLAKPGVLKFGFGFLAGTGKSVLKKVDALQFVRGIDIYTMPAAKVPFSKQVPEIITVPNPKKKVAFFVGCFMNHAFVSSAHSIVKVLTKNDCEVIVPKDQVCCGLPQYVYGDFEQAKVQMTKIINTFSKYDYVITGCASCASMLKKEVIELFHGDASMLPKAEAFTKKCYEFSEFVVNELDIADKLQNETPVSVTLHDPCHMVRYNSLTAEPRSLLKSVPRLNFVEMFEANRCCGAAGLVMAFYHEMSEKITAQKAQNIMNTGADIVATSCPACMLKINSGLRLKGSNVEVKHVADVLAAALN</sequence>
<dbReference type="OrthoDB" id="9794954at2"/>
<evidence type="ECO:0000256" key="1">
    <source>
        <dbReference type="ARBA" id="ARBA00022485"/>
    </source>
</evidence>
<dbReference type="PANTHER" id="PTHR32479">
    <property type="entry name" value="GLYCOLATE OXIDASE IRON-SULFUR SUBUNIT"/>
    <property type="match status" value="1"/>
</dbReference>
<dbReference type="GO" id="GO:0019154">
    <property type="term" value="F:glycolate dehydrogenase activity"/>
    <property type="evidence" value="ECO:0007669"/>
    <property type="project" value="UniProtKB-EC"/>
</dbReference>
<keyword evidence="3" id="KW-0677">Repeat</keyword>
<keyword evidence="4 6" id="KW-0408">Iron</keyword>
<accession>F0SW19</accession>
<keyword evidence="2 6" id="KW-0479">Metal-binding</keyword>
<reference evidence="9" key="2">
    <citation type="submission" date="2011-02" db="EMBL/GenBank/DDBJ databases">
        <title>The complete genome of Syntrophobotulus glycolicus DSM 8271.</title>
        <authorList>
            <person name="Lucas S."/>
            <person name="Copeland A."/>
            <person name="Lapidus A."/>
            <person name="Bruce D."/>
            <person name="Goodwin L."/>
            <person name="Pitluck S."/>
            <person name="Kyrpides N."/>
            <person name="Mavromatis K."/>
            <person name="Pagani I."/>
            <person name="Ivanova N."/>
            <person name="Mikhailova N."/>
            <person name="Chertkov O."/>
            <person name="Held B."/>
            <person name="Detter J.C."/>
            <person name="Tapia R."/>
            <person name="Han C."/>
            <person name="Land M."/>
            <person name="Hauser L."/>
            <person name="Markowitz V."/>
            <person name="Cheng J.-F."/>
            <person name="Hugenholtz P."/>
            <person name="Woyke T."/>
            <person name="Wu D."/>
            <person name="Spring S."/>
            <person name="Schroeder M."/>
            <person name="Brambilla E."/>
            <person name="Klenk H.-P."/>
            <person name="Eisen J.A."/>
        </authorList>
    </citation>
    <scope>NUCLEOTIDE SEQUENCE [LARGE SCALE GENOMIC DNA]</scope>
    <source>
        <strain evidence="9">DSM 8271 / FlGlyR</strain>
    </source>
</reference>
<evidence type="ECO:0000256" key="6">
    <source>
        <dbReference type="PIRNR" id="PIRNR000139"/>
    </source>
</evidence>
<evidence type="ECO:0000313" key="8">
    <source>
        <dbReference type="EMBL" id="ADY56803.1"/>
    </source>
</evidence>
<keyword evidence="1 6" id="KW-0004">4Fe-4S</keyword>
<dbReference type="InterPro" id="IPR004017">
    <property type="entry name" value="Cys_rich_dom"/>
</dbReference>
<name>F0SW19_SYNGF</name>
<protein>
    <recommendedName>
        <fullName evidence="6">Glycolate oxidase iron-sulfur subunit</fullName>
        <ecNumber evidence="6">1.1.99.14</ecNumber>
    </recommendedName>
</protein>
<dbReference type="eggNOG" id="COG0247">
    <property type="taxonomic scope" value="Bacteria"/>
</dbReference>
<comment type="catalytic activity">
    <reaction evidence="6">
        <text>glycolate + A = glyoxylate + AH2</text>
        <dbReference type="Rhea" id="RHEA:21264"/>
        <dbReference type="ChEBI" id="CHEBI:13193"/>
        <dbReference type="ChEBI" id="CHEBI:17499"/>
        <dbReference type="ChEBI" id="CHEBI:29805"/>
        <dbReference type="ChEBI" id="CHEBI:36655"/>
        <dbReference type="EC" id="1.1.99.14"/>
    </reaction>
</comment>
<comment type="catalytic activity">
    <reaction evidence="6">
        <text>(R)-lactate + A = pyruvate + AH2</text>
        <dbReference type="Rhea" id="RHEA:15089"/>
        <dbReference type="ChEBI" id="CHEBI:13193"/>
        <dbReference type="ChEBI" id="CHEBI:15361"/>
        <dbReference type="ChEBI" id="CHEBI:16004"/>
        <dbReference type="ChEBI" id="CHEBI:17499"/>
    </reaction>
</comment>
<evidence type="ECO:0000259" key="7">
    <source>
        <dbReference type="PROSITE" id="PS51379"/>
    </source>
</evidence>
<dbReference type="InterPro" id="IPR017900">
    <property type="entry name" value="4Fe4S_Fe_S_CS"/>
</dbReference>
<gene>
    <name evidence="8" type="ordered locus">Sgly_2519</name>
</gene>
<dbReference type="HOGENOM" id="CLU_023081_0_1_9"/>
<dbReference type="PROSITE" id="PS00198">
    <property type="entry name" value="4FE4S_FER_1"/>
    <property type="match status" value="1"/>
</dbReference>
<dbReference type="Gene3D" id="1.10.1060.10">
    <property type="entry name" value="Alpha-helical ferredoxin"/>
    <property type="match status" value="1"/>
</dbReference>
<dbReference type="Proteomes" id="UP000007488">
    <property type="component" value="Chromosome"/>
</dbReference>
<keyword evidence="5 6" id="KW-0411">Iron-sulfur</keyword>
<evidence type="ECO:0000256" key="2">
    <source>
        <dbReference type="ARBA" id="ARBA00022723"/>
    </source>
</evidence>
<dbReference type="GO" id="GO:0051539">
    <property type="term" value="F:4 iron, 4 sulfur cluster binding"/>
    <property type="evidence" value="ECO:0007669"/>
    <property type="project" value="UniProtKB-UniRule"/>
</dbReference>
<dbReference type="KEGG" id="sgy:Sgly_2519"/>
<dbReference type="PROSITE" id="PS51379">
    <property type="entry name" value="4FE4S_FER_2"/>
    <property type="match status" value="1"/>
</dbReference>